<dbReference type="Pfam" id="PF08244">
    <property type="entry name" value="Glyco_hydro_32C"/>
    <property type="match status" value="1"/>
</dbReference>
<organism evidence="7 8">
    <name type="scientific">Purpureocillium lavendulum</name>
    <dbReference type="NCBI Taxonomy" id="1247861"/>
    <lineage>
        <taxon>Eukaryota</taxon>
        <taxon>Fungi</taxon>
        <taxon>Dikarya</taxon>
        <taxon>Ascomycota</taxon>
        <taxon>Pezizomycotina</taxon>
        <taxon>Sordariomycetes</taxon>
        <taxon>Hypocreomycetidae</taxon>
        <taxon>Hypocreales</taxon>
        <taxon>Ophiocordycipitaceae</taxon>
        <taxon>Purpureocillium</taxon>
    </lineage>
</organism>
<dbReference type="GO" id="GO:0005737">
    <property type="term" value="C:cytoplasm"/>
    <property type="evidence" value="ECO:0007669"/>
    <property type="project" value="TreeGrafter"/>
</dbReference>
<dbReference type="InterPro" id="IPR013189">
    <property type="entry name" value="Glyco_hydro_32_C"/>
</dbReference>
<sequence>MAIDDPSTPSASVAFTRFRPQSHFIAPHSWANDPCGAVYIPETDEYLFCYQWNPGTSKGGNCAWGAARSRDLITWEDCAPALWNGPAGSYDALGVFSGSIISRLEGGQRVLYLFYTSVSHMPIHWSKPYKPGCETQSVAVSRDYGRTWQRHERNPLIKLPPKMEATTGWRDPFVSKWPSLSKLRGVSDGTMYMMIASGVQGQGSQLHLYVANDLVSWAYLGVLLDVKQGERVQPGSDWEFGMNFECGTFATVGNNDYIILGVEEDVTSKRHNHHYEAWLGGKLSLHEDGTPTFGIESHGLLDHGVLYAAHIFRGKDDRLLQLGWADETATPATVREQGWAGCMGHPRELFEITRPAGEEQHRTTEWKVDETSGLMTTLGIRPAKELASLRREKFGSSLRDLERLRSTNYEIEATFPNITGSEVFTVNVRQAPGDREVTKVIINLRDGHITVDRSRSSLGSLGASTPDAGRFALLPGEEELRLRLFVDGSLVEVFANERFALTSRVYPSLDESLGASCALGGEEYDDSSARVAVWEGLRGAWPRREAGAHLFEEMHPLRRERARGKEAAMGAVEVLPVDAVTA</sequence>
<dbReference type="SUPFAM" id="SSF49899">
    <property type="entry name" value="Concanavalin A-like lectins/glucanases"/>
    <property type="match status" value="1"/>
</dbReference>
<feature type="domain" description="Glycosyl hydrolase family 32 N-terminal" evidence="5">
    <location>
        <begin position="23"/>
        <end position="349"/>
    </location>
</feature>
<dbReference type="GO" id="GO:0005987">
    <property type="term" value="P:sucrose catabolic process"/>
    <property type="evidence" value="ECO:0007669"/>
    <property type="project" value="TreeGrafter"/>
</dbReference>
<keyword evidence="2 4" id="KW-0378">Hydrolase</keyword>
<comment type="similarity">
    <text evidence="1 4">Belongs to the glycosyl hydrolase 32 family.</text>
</comment>
<accession>A0AB34G2M7</accession>
<reference evidence="7" key="1">
    <citation type="submission" date="2023-01" db="EMBL/GenBank/DDBJ databases">
        <title>The growth and conidiation of Purpureocillium lavendulum are regulated by nitrogen source and histone H3K14 acetylation.</title>
        <authorList>
            <person name="Tang P."/>
            <person name="Han J."/>
            <person name="Zhang C."/>
            <person name="Tang P."/>
            <person name="Qi F."/>
            <person name="Zhang K."/>
            <person name="Liang L."/>
        </authorList>
    </citation>
    <scope>NUCLEOTIDE SEQUENCE</scope>
    <source>
        <strain evidence="7">YMF1.00683</strain>
    </source>
</reference>
<dbReference type="Pfam" id="PF00251">
    <property type="entry name" value="Glyco_hydro_32N"/>
    <property type="match status" value="1"/>
</dbReference>
<evidence type="ECO:0000313" key="8">
    <source>
        <dbReference type="Proteomes" id="UP001163105"/>
    </source>
</evidence>
<dbReference type="InterPro" id="IPR001362">
    <property type="entry name" value="Glyco_hydro_32"/>
</dbReference>
<gene>
    <name evidence="7" type="primary">INV</name>
    <name evidence="7" type="ORF">O9K51_00158</name>
</gene>
<name>A0AB34G2M7_9HYPO</name>
<dbReference type="Gene3D" id="2.115.10.20">
    <property type="entry name" value="Glycosyl hydrolase domain, family 43"/>
    <property type="match status" value="1"/>
</dbReference>
<dbReference type="AlphaFoldDB" id="A0AB34G2M7"/>
<evidence type="ECO:0000256" key="2">
    <source>
        <dbReference type="ARBA" id="ARBA00022801"/>
    </source>
</evidence>
<dbReference type="PANTHER" id="PTHR42800:SF3">
    <property type="entry name" value="GLYCOSYL HYDROLASE FAMILY 32 N-TERMINAL DOMAIN-CONTAINING PROTEIN"/>
    <property type="match status" value="1"/>
</dbReference>
<dbReference type="CDD" id="cd18621">
    <property type="entry name" value="GH32_XdINV-like"/>
    <property type="match status" value="1"/>
</dbReference>
<comment type="caution">
    <text evidence="7">The sequence shown here is derived from an EMBL/GenBank/DDBJ whole genome shotgun (WGS) entry which is preliminary data.</text>
</comment>
<feature type="domain" description="Glycosyl hydrolase family 32 C-terminal" evidence="6">
    <location>
        <begin position="400"/>
        <end position="534"/>
    </location>
</feature>
<dbReference type="InterPro" id="IPR023296">
    <property type="entry name" value="Glyco_hydro_beta-prop_sf"/>
</dbReference>
<evidence type="ECO:0000259" key="5">
    <source>
        <dbReference type="Pfam" id="PF00251"/>
    </source>
</evidence>
<dbReference type="Gene3D" id="2.60.120.560">
    <property type="entry name" value="Exo-inulinase, domain 1"/>
    <property type="match status" value="1"/>
</dbReference>
<dbReference type="InterPro" id="IPR013320">
    <property type="entry name" value="ConA-like_dom_sf"/>
</dbReference>
<evidence type="ECO:0000259" key="6">
    <source>
        <dbReference type="Pfam" id="PF08244"/>
    </source>
</evidence>
<dbReference type="PANTHER" id="PTHR42800">
    <property type="entry name" value="EXOINULINASE INUD (AFU_ORTHOLOGUE AFUA_5G00480)"/>
    <property type="match status" value="1"/>
</dbReference>
<dbReference type="GO" id="GO:0004575">
    <property type="term" value="F:sucrose alpha-glucosidase activity"/>
    <property type="evidence" value="ECO:0007669"/>
    <property type="project" value="TreeGrafter"/>
</dbReference>
<evidence type="ECO:0000256" key="4">
    <source>
        <dbReference type="RuleBase" id="RU362110"/>
    </source>
</evidence>
<evidence type="ECO:0000256" key="1">
    <source>
        <dbReference type="ARBA" id="ARBA00009902"/>
    </source>
</evidence>
<dbReference type="EMBL" id="JAQHRD010000001">
    <property type="protein sequence ID" value="KAJ6445399.1"/>
    <property type="molecule type" value="Genomic_DNA"/>
</dbReference>
<proteinExistence type="inferred from homology"/>
<protein>
    <submittedName>
        <fullName evidence="7">Arabinanase/levansucrase/invertase</fullName>
    </submittedName>
</protein>
<dbReference type="SUPFAM" id="SSF75005">
    <property type="entry name" value="Arabinanase/levansucrase/invertase"/>
    <property type="match status" value="1"/>
</dbReference>
<dbReference type="Proteomes" id="UP001163105">
    <property type="component" value="Unassembled WGS sequence"/>
</dbReference>
<keyword evidence="3 4" id="KW-0326">Glycosidase</keyword>
<evidence type="ECO:0000313" key="7">
    <source>
        <dbReference type="EMBL" id="KAJ6445399.1"/>
    </source>
</evidence>
<dbReference type="InterPro" id="IPR013148">
    <property type="entry name" value="Glyco_hydro_32_N"/>
</dbReference>
<keyword evidence="8" id="KW-1185">Reference proteome</keyword>
<evidence type="ECO:0000256" key="3">
    <source>
        <dbReference type="ARBA" id="ARBA00023295"/>
    </source>
</evidence>
<dbReference type="SMART" id="SM00640">
    <property type="entry name" value="Glyco_32"/>
    <property type="match status" value="1"/>
</dbReference>